<feature type="region of interest" description="Disordered" evidence="1">
    <location>
        <begin position="83"/>
        <end position="112"/>
    </location>
</feature>
<organism evidence="2 3">
    <name type="scientific">Tetrapisispora phaffii (strain ATCC 24235 / CBS 4417 / NBRC 1672 / NRRL Y-8282 / UCD 70-5)</name>
    <name type="common">Yeast</name>
    <name type="synonym">Fabospora phaffii</name>
    <dbReference type="NCBI Taxonomy" id="1071381"/>
    <lineage>
        <taxon>Eukaryota</taxon>
        <taxon>Fungi</taxon>
        <taxon>Dikarya</taxon>
        <taxon>Ascomycota</taxon>
        <taxon>Saccharomycotina</taxon>
        <taxon>Saccharomycetes</taxon>
        <taxon>Saccharomycetales</taxon>
        <taxon>Saccharomycetaceae</taxon>
        <taxon>Tetrapisispora</taxon>
    </lineage>
</organism>
<dbReference type="AlphaFoldDB" id="G8BWB5"/>
<name>G8BWB5_TETPH</name>
<dbReference type="EMBL" id="HE612862">
    <property type="protein sequence ID" value="CCE64193.1"/>
    <property type="molecule type" value="Genomic_DNA"/>
</dbReference>
<dbReference type="HOGENOM" id="CLU_1448647_0_0_1"/>
<protein>
    <submittedName>
        <fullName evidence="2">Uncharacterized protein</fullName>
    </submittedName>
</protein>
<gene>
    <name evidence="2" type="primary">TPHA0G03530</name>
    <name evidence="2" type="ordered locus">TPHA_0G03530</name>
</gene>
<dbReference type="RefSeq" id="XP_003686627.1">
    <property type="nucleotide sequence ID" value="XM_003686579.1"/>
</dbReference>
<dbReference type="KEGG" id="tpf:TPHA_0G03530"/>
<evidence type="ECO:0000256" key="1">
    <source>
        <dbReference type="SAM" id="MobiDB-lite"/>
    </source>
</evidence>
<reference evidence="2 3" key="1">
    <citation type="journal article" date="2011" name="Proc. Natl. Acad. Sci. U.S.A.">
        <title>Evolutionary erosion of yeast sex chromosomes by mating-type switching accidents.</title>
        <authorList>
            <person name="Gordon J.L."/>
            <person name="Armisen D."/>
            <person name="Proux-Wera E."/>
            <person name="Oheigeartaigh S.S."/>
            <person name="Byrne K.P."/>
            <person name="Wolfe K.H."/>
        </authorList>
    </citation>
    <scope>NUCLEOTIDE SEQUENCE [LARGE SCALE GENOMIC DNA]</scope>
    <source>
        <strain evidence="3">ATCC 24235 / CBS 4417 / NBRC 1672 / NRRL Y-8282 / UCD 70-5</strain>
    </source>
</reference>
<sequence>MGEAGGRPGTVEQARSEVVGTGRGGCAAACCVRGHSAVRVPAVSQRVSFFTRCQDFRANGKIVVRAPWKRCAVLLASRRGVSRSAARETTTKRPRWASSRGSRPETDGGGDGVRRVNCSGSCSPGSFVSGDAAGQRCGLPRRRSPFPGFALCVPTLALGRAGFQYIATSTQAWSSLMGLCVCARRVQ</sequence>
<dbReference type="Proteomes" id="UP000005666">
    <property type="component" value="Chromosome 7"/>
</dbReference>
<accession>G8BWB5</accession>
<evidence type="ECO:0000313" key="2">
    <source>
        <dbReference type="EMBL" id="CCE64193.1"/>
    </source>
</evidence>
<dbReference type="GeneID" id="11535942"/>
<proteinExistence type="predicted"/>
<evidence type="ECO:0000313" key="3">
    <source>
        <dbReference type="Proteomes" id="UP000005666"/>
    </source>
</evidence>
<keyword evidence="3" id="KW-1185">Reference proteome</keyword>